<organism evidence="1 2">
    <name type="scientific">Thiorhodococcus drewsii AZ1</name>
    <dbReference type="NCBI Taxonomy" id="765913"/>
    <lineage>
        <taxon>Bacteria</taxon>
        <taxon>Pseudomonadati</taxon>
        <taxon>Pseudomonadota</taxon>
        <taxon>Gammaproteobacteria</taxon>
        <taxon>Chromatiales</taxon>
        <taxon>Chromatiaceae</taxon>
        <taxon>Thiorhodococcus</taxon>
    </lineage>
</organism>
<dbReference type="eggNOG" id="COG3449">
    <property type="taxonomic scope" value="Bacteria"/>
</dbReference>
<keyword evidence="2" id="KW-1185">Reference proteome</keyword>
<dbReference type="InterPro" id="IPR006917">
    <property type="entry name" value="SOUL_heme-bd"/>
</dbReference>
<dbReference type="OrthoDB" id="2156220at2"/>
<reference evidence="1 2" key="1">
    <citation type="submission" date="2011-06" db="EMBL/GenBank/DDBJ databases">
        <title>The draft genome of Thiorhodococcus drewsii AZ1.</title>
        <authorList>
            <consortium name="US DOE Joint Genome Institute (JGI-PGF)"/>
            <person name="Lucas S."/>
            <person name="Han J."/>
            <person name="Lapidus A."/>
            <person name="Cheng J.-F."/>
            <person name="Goodwin L."/>
            <person name="Pitluck S."/>
            <person name="Peters L."/>
            <person name="Land M.L."/>
            <person name="Hauser L."/>
            <person name="Vogl K."/>
            <person name="Liu Z."/>
            <person name="Imhoff J."/>
            <person name="Thiel V."/>
            <person name="Frigaard N.-U."/>
            <person name="Bryant D.A."/>
            <person name="Woyke T.J."/>
        </authorList>
    </citation>
    <scope>NUCLEOTIDE SEQUENCE [LARGE SCALE GENOMIC DNA]</scope>
    <source>
        <strain evidence="1 2">AZ1</strain>
    </source>
</reference>
<comment type="caution">
    <text evidence="1">The sequence shown here is derived from an EMBL/GenBank/DDBJ whole genome shotgun (WGS) entry which is preliminary data.</text>
</comment>
<dbReference type="PATRIC" id="fig|765913.3.peg.4079"/>
<protein>
    <submittedName>
        <fullName evidence="1">SOUL heme-binding protein</fullName>
    </submittedName>
</protein>
<dbReference type="Gene3D" id="3.20.80.10">
    <property type="entry name" value="Regulatory factor, effector binding domain"/>
    <property type="match status" value="1"/>
</dbReference>
<dbReference type="EMBL" id="AFWT01000044">
    <property type="protein sequence ID" value="EGV28170.1"/>
    <property type="molecule type" value="Genomic_DNA"/>
</dbReference>
<dbReference type="STRING" id="765913.ThidrDRAFT_4005"/>
<dbReference type="SUPFAM" id="SSF55136">
    <property type="entry name" value="Probable bacterial effector-binding domain"/>
    <property type="match status" value="1"/>
</dbReference>
<evidence type="ECO:0000313" key="1">
    <source>
        <dbReference type="EMBL" id="EGV28170.1"/>
    </source>
</evidence>
<gene>
    <name evidence="1" type="ORF">ThidrDRAFT_4005</name>
</gene>
<accession>G2E6U2</accession>
<dbReference type="AlphaFoldDB" id="G2E6U2"/>
<proteinExistence type="predicted"/>
<sequence>MKILIILVAALVLLAITAMAVFVFVVQNVETPEYRVVERDEPFEIRDYPPLVVAEVTRKGDRQTALSAGFSPLAGYIFAKEREGDRVAMTAPVTQQPAERIAMTAPVTQSSTEPGEWSVRFIMPARYDLASLPAPARGDVRLEQIPARRTAVVRFSGRTTDTLIGEQERALRDWIAARGLQSVGEPVYAYYNDPFTPGFLRRNEVMIELAQD</sequence>
<dbReference type="PANTHER" id="PTHR11220">
    <property type="entry name" value="HEME-BINDING PROTEIN-RELATED"/>
    <property type="match status" value="1"/>
</dbReference>
<dbReference type="RefSeq" id="WP_007042718.1">
    <property type="nucleotide sequence ID" value="NZ_AFWT01000044.1"/>
</dbReference>
<dbReference type="PANTHER" id="PTHR11220:SF58">
    <property type="entry name" value="SOUL HEME-BINDING FAMILY PROTEIN"/>
    <property type="match status" value="1"/>
</dbReference>
<dbReference type="Pfam" id="PF04832">
    <property type="entry name" value="SOUL"/>
    <property type="match status" value="1"/>
</dbReference>
<name>G2E6U2_9GAMM</name>
<dbReference type="Proteomes" id="UP000004200">
    <property type="component" value="Unassembled WGS sequence"/>
</dbReference>
<dbReference type="InterPro" id="IPR011256">
    <property type="entry name" value="Reg_factor_effector_dom_sf"/>
</dbReference>
<evidence type="ECO:0000313" key="2">
    <source>
        <dbReference type="Proteomes" id="UP000004200"/>
    </source>
</evidence>